<evidence type="ECO:0000256" key="7">
    <source>
        <dbReference type="ARBA" id="ARBA00023237"/>
    </source>
</evidence>
<accession>A0A4R4KEC5</accession>
<evidence type="ECO:0000256" key="4">
    <source>
        <dbReference type="ARBA" id="ARBA00022452"/>
    </source>
</evidence>
<dbReference type="Proteomes" id="UP000295706">
    <property type="component" value="Unassembled WGS sequence"/>
</dbReference>
<evidence type="ECO:0000256" key="2">
    <source>
        <dbReference type="ARBA" id="ARBA00007613"/>
    </source>
</evidence>
<comment type="similarity">
    <text evidence="2">Belongs to the outer membrane factor (OMF) (TC 1.B.17) family.</text>
</comment>
<keyword evidence="5" id="KW-0812">Transmembrane</keyword>
<evidence type="ECO:0000256" key="3">
    <source>
        <dbReference type="ARBA" id="ARBA00022448"/>
    </source>
</evidence>
<dbReference type="Pfam" id="PF02321">
    <property type="entry name" value="OEP"/>
    <property type="match status" value="2"/>
</dbReference>
<keyword evidence="3" id="KW-0813">Transport</keyword>
<dbReference type="SUPFAM" id="SSF56954">
    <property type="entry name" value="Outer membrane efflux proteins (OEP)"/>
    <property type="match status" value="1"/>
</dbReference>
<dbReference type="EMBL" id="SMJU01000006">
    <property type="protein sequence ID" value="TDB65162.1"/>
    <property type="molecule type" value="Genomic_DNA"/>
</dbReference>
<keyword evidence="10" id="KW-1185">Reference proteome</keyword>
<sequence>MLLKMTTQIRRKVTSFATITLLLSLIAATTHAQEPLTLQQAISIALEKNYSIRIAEKRIEIAKNENTYGNAGFLPTITAAAQKNYTSSHLRQDFFNALQAPLDRSGVNNNNSNSGIAMNWTIFNGLGMFISQDRLRELEAAGRTNAKITIENTVAQVSTAYYEIIRQYQRVRALRNALDISKDRLELSKAFYDVGNGSKVDYINAQVDYNGDTAAYIAQEQVLQNAKIDLNSLLSRDPDIAFTVPDTIITRRDIQPDELRQSLMAQNPNLVLAAQQRRIAELDVKALSAQQYPQVDLLGGFNYNTTNNQAGFGVRRARNDVWSYGARVSVNIFDGLNQRRRIQNARINALIFEDQEADVRNQLMALFDRAYLTYRNSLQLVTIEEANFKIARQNVDIAFERYRVGNATAYEFREVQRNTVAAETRLIEAEYSAKLAEVELLRLSSKILEETVIRQ</sequence>
<comment type="caution">
    <text evidence="9">The sequence shown here is derived from an EMBL/GenBank/DDBJ whole genome shotgun (WGS) entry which is preliminary data.</text>
</comment>
<dbReference type="InterPro" id="IPR051906">
    <property type="entry name" value="TolC-like"/>
</dbReference>
<dbReference type="OrthoDB" id="9771205at2"/>
<dbReference type="Gene3D" id="1.20.1600.10">
    <property type="entry name" value="Outer membrane efflux proteins (OEP)"/>
    <property type="match status" value="1"/>
</dbReference>
<evidence type="ECO:0000313" key="9">
    <source>
        <dbReference type="EMBL" id="TDB65162.1"/>
    </source>
</evidence>
<evidence type="ECO:0000256" key="6">
    <source>
        <dbReference type="ARBA" id="ARBA00023136"/>
    </source>
</evidence>
<dbReference type="PANTHER" id="PTHR30026:SF20">
    <property type="entry name" value="OUTER MEMBRANE PROTEIN TOLC"/>
    <property type="match status" value="1"/>
</dbReference>
<dbReference type="InterPro" id="IPR003423">
    <property type="entry name" value="OMP_efflux"/>
</dbReference>
<keyword evidence="7" id="KW-0998">Cell outer membrane</keyword>
<evidence type="ECO:0000256" key="1">
    <source>
        <dbReference type="ARBA" id="ARBA00004442"/>
    </source>
</evidence>
<evidence type="ECO:0000256" key="5">
    <source>
        <dbReference type="ARBA" id="ARBA00022692"/>
    </source>
</evidence>
<evidence type="ECO:0000256" key="8">
    <source>
        <dbReference type="SAM" id="SignalP"/>
    </source>
</evidence>
<keyword evidence="4" id="KW-1134">Transmembrane beta strand</keyword>
<dbReference type="AlphaFoldDB" id="A0A4R4KEC5"/>
<name>A0A4R4KEC5_9BACT</name>
<comment type="subcellular location">
    <subcellularLocation>
        <location evidence="1">Cell outer membrane</location>
    </subcellularLocation>
</comment>
<gene>
    <name evidence="9" type="ORF">EZE20_10655</name>
</gene>
<dbReference type="PANTHER" id="PTHR30026">
    <property type="entry name" value="OUTER MEMBRANE PROTEIN TOLC"/>
    <property type="match status" value="1"/>
</dbReference>
<dbReference type="GO" id="GO:0015288">
    <property type="term" value="F:porin activity"/>
    <property type="evidence" value="ECO:0007669"/>
    <property type="project" value="TreeGrafter"/>
</dbReference>
<dbReference type="GO" id="GO:1990281">
    <property type="term" value="C:efflux pump complex"/>
    <property type="evidence" value="ECO:0007669"/>
    <property type="project" value="TreeGrafter"/>
</dbReference>
<keyword evidence="6" id="KW-0472">Membrane</keyword>
<proteinExistence type="inferred from homology"/>
<dbReference type="GO" id="GO:0015562">
    <property type="term" value="F:efflux transmembrane transporter activity"/>
    <property type="evidence" value="ECO:0007669"/>
    <property type="project" value="InterPro"/>
</dbReference>
<reference evidence="9 10" key="1">
    <citation type="submission" date="2019-02" db="EMBL/GenBank/DDBJ databases">
        <title>Arundinibacter roseus gen. nov., sp. nov., a new member of the family Cytophagaceae.</title>
        <authorList>
            <person name="Szuroczki S."/>
            <person name="Khayer B."/>
            <person name="Sproer C."/>
            <person name="Toumi M."/>
            <person name="Szabo A."/>
            <person name="Felfoldi T."/>
            <person name="Schumann P."/>
            <person name="Toth E."/>
        </authorList>
    </citation>
    <scope>NUCLEOTIDE SEQUENCE [LARGE SCALE GENOMIC DNA]</scope>
    <source>
        <strain evidence="9 10">DMA-k-7a</strain>
    </source>
</reference>
<organism evidence="9 10">
    <name type="scientific">Arundinibacter roseus</name>
    <dbReference type="NCBI Taxonomy" id="2070510"/>
    <lineage>
        <taxon>Bacteria</taxon>
        <taxon>Pseudomonadati</taxon>
        <taxon>Bacteroidota</taxon>
        <taxon>Cytophagia</taxon>
        <taxon>Cytophagales</taxon>
        <taxon>Spirosomataceae</taxon>
        <taxon>Arundinibacter</taxon>
    </lineage>
</organism>
<evidence type="ECO:0000313" key="10">
    <source>
        <dbReference type="Proteomes" id="UP000295706"/>
    </source>
</evidence>
<keyword evidence="8" id="KW-0732">Signal</keyword>
<feature type="signal peptide" evidence="8">
    <location>
        <begin position="1"/>
        <end position="32"/>
    </location>
</feature>
<protein>
    <submittedName>
        <fullName evidence="9">TolC family protein</fullName>
    </submittedName>
</protein>
<dbReference type="GO" id="GO:0009279">
    <property type="term" value="C:cell outer membrane"/>
    <property type="evidence" value="ECO:0007669"/>
    <property type="project" value="UniProtKB-SubCell"/>
</dbReference>
<feature type="chain" id="PRO_5020605312" evidence="8">
    <location>
        <begin position="33"/>
        <end position="455"/>
    </location>
</feature>